<organism evidence="3 6">
    <name type="scientific">Adineta steineri</name>
    <dbReference type="NCBI Taxonomy" id="433720"/>
    <lineage>
        <taxon>Eukaryota</taxon>
        <taxon>Metazoa</taxon>
        <taxon>Spiralia</taxon>
        <taxon>Gnathifera</taxon>
        <taxon>Rotifera</taxon>
        <taxon>Eurotatoria</taxon>
        <taxon>Bdelloidea</taxon>
        <taxon>Adinetida</taxon>
        <taxon>Adinetidae</taxon>
        <taxon>Adineta</taxon>
    </lineage>
</organism>
<dbReference type="InterPro" id="IPR009097">
    <property type="entry name" value="Cyclic_Pdiesterase"/>
</dbReference>
<accession>A0A814S4B8</accession>
<dbReference type="EMBL" id="CAJOAZ010000629">
    <property type="protein sequence ID" value="CAF3686883.1"/>
    <property type="molecule type" value="Genomic_DNA"/>
</dbReference>
<evidence type="ECO:0000313" key="1">
    <source>
        <dbReference type="EMBL" id="CAF0783861.1"/>
    </source>
</evidence>
<dbReference type="Proteomes" id="UP000663844">
    <property type="component" value="Unassembled WGS sequence"/>
</dbReference>
<evidence type="ECO:0000313" key="6">
    <source>
        <dbReference type="Proteomes" id="UP000663877"/>
    </source>
</evidence>
<protein>
    <submittedName>
        <fullName evidence="3">Uncharacterized protein</fullName>
    </submittedName>
</protein>
<keyword evidence="5" id="KW-1185">Reference proteome</keyword>
<dbReference type="AlphaFoldDB" id="A0A814S4B8"/>
<dbReference type="SUPFAM" id="SSF55144">
    <property type="entry name" value="LigT-like"/>
    <property type="match status" value="1"/>
</dbReference>
<evidence type="ECO:0000313" key="3">
    <source>
        <dbReference type="EMBL" id="CAF1141891.1"/>
    </source>
</evidence>
<proteinExistence type="predicted"/>
<name>A0A814S4B8_9BILA</name>
<evidence type="ECO:0000313" key="4">
    <source>
        <dbReference type="EMBL" id="CAF3686883.1"/>
    </source>
</evidence>
<dbReference type="EMBL" id="CAJNOI010000159">
    <property type="protein sequence ID" value="CAF1141891.1"/>
    <property type="molecule type" value="Genomic_DNA"/>
</dbReference>
<dbReference type="Proteomes" id="UP000663845">
    <property type="component" value="Unassembled WGS sequence"/>
</dbReference>
<dbReference type="EMBL" id="CAJNOG010000024">
    <property type="protein sequence ID" value="CAF0783861.1"/>
    <property type="molecule type" value="Genomic_DNA"/>
</dbReference>
<dbReference type="OrthoDB" id="9970411at2759"/>
<comment type="caution">
    <text evidence="3">The sequence shown here is derived from an EMBL/GenBank/DDBJ whole genome shotgun (WGS) entry which is preliminary data.</text>
</comment>
<dbReference type="EMBL" id="CAJNOM010000101">
    <property type="protein sequence ID" value="CAF1049349.1"/>
    <property type="molecule type" value="Genomic_DNA"/>
</dbReference>
<gene>
    <name evidence="3" type="ORF">BJG266_LOCUS23593</name>
    <name evidence="1" type="ORF">JYZ213_LOCUS4335</name>
    <name evidence="4" type="ORF">OXD698_LOCUS11317</name>
    <name evidence="2" type="ORF">QVE165_LOCUS17524</name>
</gene>
<evidence type="ECO:0000313" key="5">
    <source>
        <dbReference type="Proteomes" id="UP000663832"/>
    </source>
</evidence>
<dbReference type="Proteomes" id="UP000663832">
    <property type="component" value="Unassembled WGS sequence"/>
</dbReference>
<reference evidence="3" key="1">
    <citation type="submission" date="2021-02" db="EMBL/GenBank/DDBJ databases">
        <authorList>
            <person name="Nowell W R."/>
        </authorList>
    </citation>
    <scope>NUCLEOTIDE SEQUENCE</scope>
</reference>
<dbReference type="Proteomes" id="UP000663877">
    <property type="component" value="Unassembled WGS sequence"/>
</dbReference>
<sequence>MLHITNRKVAGLNTQWASFHGFSVLFNNLGDKCLQSRRPGMLDLVNDVNDNPALKFYAILHEGITRLNINFLTNQFLFCALPPSTYHVTLWGGLNDRHVTKIEPQYRSIVEKWLLDLPESFCNTPKSIFDLPATSPLCLKRDWNINFCFDGLKVWNNSVLVAALRPDENSISVFEQLSEERSQLNEKVHDRLNIDTDTKAYTPHVSLGYFANEEGAQRASHFVDEWNQWFSNACQDNLLSFNNADIYGLTDMVTFFKAVDN</sequence>
<evidence type="ECO:0000313" key="2">
    <source>
        <dbReference type="EMBL" id="CAF1049349.1"/>
    </source>
</evidence>
<dbReference type="Gene3D" id="3.90.1140.10">
    <property type="entry name" value="Cyclic phosphodiesterase"/>
    <property type="match status" value="1"/>
</dbReference>